<proteinExistence type="predicted"/>
<protein>
    <submittedName>
        <fullName evidence="1">DUF541 domain-containing protein</fullName>
    </submittedName>
</protein>
<reference evidence="1" key="1">
    <citation type="submission" date="2019-11" db="EMBL/GenBank/DDBJ databases">
        <title>Microbial mats filling the niche in hypersaline microbial mats.</title>
        <authorList>
            <person name="Wong H.L."/>
            <person name="Macleod F.I."/>
            <person name="White R.A. III"/>
            <person name="Burns B.P."/>
        </authorList>
    </citation>
    <scope>NUCLEOTIDE SEQUENCE</scope>
    <source>
        <strain evidence="1">Bin_327</strain>
    </source>
</reference>
<dbReference type="Gene3D" id="3.30.70.2970">
    <property type="entry name" value="Protein of unknown function (DUF541), domain 2"/>
    <property type="match status" value="1"/>
</dbReference>
<gene>
    <name evidence="1" type="ORF">GF359_06020</name>
</gene>
<dbReference type="Pfam" id="PF04402">
    <property type="entry name" value="SIMPL"/>
    <property type="match status" value="1"/>
</dbReference>
<evidence type="ECO:0000313" key="2">
    <source>
        <dbReference type="Proteomes" id="UP000630660"/>
    </source>
</evidence>
<dbReference type="Gene3D" id="3.30.110.170">
    <property type="entry name" value="Protein of unknown function (DUF541), domain 1"/>
    <property type="match status" value="1"/>
</dbReference>
<dbReference type="InterPro" id="IPR007497">
    <property type="entry name" value="SIMPL/DUF541"/>
</dbReference>
<dbReference type="PANTHER" id="PTHR34387:SF1">
    <property type="entry name" value="PERIPLASMIC IMMUNOGENIC PROTEIN"/>
    <property type="match status" value="1"/>
</dbReference>
<dbReference type="AlphaFoldDB" id="A0A9D5QE71"/>
<sequence>MAEAMAEEKHQPRTLKVVGRAAINTTPDVCYMCFSVETENKNASRAYHENNRKMNEIIEKITGQGIPDKDVKTANFSIFPSYKTAGSSTRQVIEAYRIFHYLYVAVEDLDKVSVCLDAAVAAGATGIHSINYTLKNPAKYTEDARLKALLDAKTRAEKTAAALGFKLGVPLSISDSESGQQLYRAAPVQASLAEADTYASGKQANLQPDEAA</sequence>
<dbReference type="Proteomes" id="UP000630660">
    <property type="component" value="Unassembled WGS sequence"/>
</dbReference>
<comment type="caution">
    <text evidence="1">The sequence shown here is derived from an EMBL/GenBank/DDBJ whole genome shotgun (WGS) entry which is preliminary data.</text>
</comment>
<dbReference type="InterPro" id="IPR052022">
    <property type="entry name" value="26kDa_periplasmic_antigen"/>
</dbReference>
<dbReference type="EMBL" id="WJKJ01000196">
    <property type="protein sequence ID" value="MBD3364755.1"/>
    <property type="molecule type" value="Genomic_DNA"/>
</dbReference>
<dbReference type="PANTHER" id="PTHR34387">
    <property type="entry name" value="SLR1258 PROTEIN"/>
    <property type="match status" value="1"/>
</dbReference>
<evidence type="ECO:0000313" key="1">
    <source>
        <dbReference type="EMBL" id="MBD3364755.1"/>
    </source>
</evidence>
<dbReference type="GO" id="GO:0006974">
    <property type="term" value="P:DNA damage response"/>
    <property type="evidence" value="ECO:0007669"/>
    <property type="project" value="TreeGrafter"/>
</dbReference>
<organism evidence="1 2">
    <name type="scientific">candidate division WOR-3 bacterium</name>
    <dbReference type="NCBI Taxonomy" id="2052148"/>
    <lineage>
        <taxon>Bacteria</taxon>
        <taxon>Bacteria division WOR-3</taxon>
    </lineage>
</organism>
<accession>A0A9D5QE71</accession>
<name>A0A9D5QE71_UNCW3</name>